<evidence type="ECO:0000313" key="2">
    <source>
        <dbReference type="Proteomes" id="UP000628736"/>
    </source>
</evidence>
<sequence length="53" mass="6444">MDQMLQCMEVNFRTCCDLLRYQQMKKASVVRDMDEFLDMLYPENTEEEQDESI</sequence>
<gene>
    <name evidence="1" type="ORF">H8S11_05085</name>
</gene>
<dbReference type="AlphaFoldDB" id="A0A8J6J942"/>
<dbReference type="EMBL" id="JACOPO010000002">
    <property type="protein sequence ID" value="MBC5722188.1"/>
    <property type="molecule type" value="Genomic_DNA"/>
</dbReference>
<comment type="caution">
    <text evidence="1">The sequence shown here is derived from an EMBL/GenBank/DDBJ whole genome shotgun (WGS) entry which is preliminary data.</text>
</comment>
<organism evidence="1 2">
    <name type="scientific">Flintibacter hominis</name>
    <dbReference type="NCBI Taxonomy" id="2763048"/>
    <lineage>
        <taxon>Bacteria</taxon>
        <taxon>Bacillati</taxon>
        <taxon>Bacillota</taxon>
        <taxon>Clostridia</taxon>
        <taxon>Eubacteriales</taxon>
        <taxon>Flintibacter</taxon>
    </lineage>
</organism>
<evidence type="ECO:0000313" key="1">
    <source>
        <dbReference type="EMBL" id="MBC5722188.1"/>
    </source>
</evidence>
<dbReference type="RefSeq" id="WP_186852421.1">
    <property type="nucleotide sequence ID" value="NZ_JACOPO010000002.1"/>
</dbReference>
<protein>
    <submittedName>
        <fullName evidence="1">Uncharacterized protein</fullName>
    </submittedName>
</protein>
<keyword evidence="2" id="KW-1185">Reference proteome</keyword>
<reference evidence="1" key="1">
    <citation type="submission" date="2020-08" db="EMBL/GenBank/DDBJ databases">
        <title>Genome public.</title>
        <authorList>
            <person name="Liu C."/>
            <person name="Sun Q."/>
        </authorList>
    </citation>
    <scope>NUCLEOTIDE SEQUENCE</scope>
    <source>
        <strain evidence="1">NSJ-23</strain>
    </source>
</reference>
<accession>A0A8J6J942</accession>
<dbReference type="Proteomes" id="UP000628736">
    <property type="component" value="Unassembled WGS sequence"/>
</dbReference>
<name>A0A8J6J942_9FIRM</name>
<proteinExistence type="predicted"/>